<feature type="compositionally biased region" description="Polar residues" evidence="1">
    <location>
        <begin position="246"/>
        <end position="263"/>
    </location>
</feature>
<feature type="compositionally biased region" description="Acidic residues" evidence="1">
    <location>
        <begin position="797"/>
        <end position="809"/>
    </location>
</feature>
<dbReference type="InterPro" id="IPR029134">
    <property type="entry name" value="DUF4647"/>
</dbReference>
<keyword evidence="2" id="KW-1185">Reference proteome</keyword>
<feature type="compositionally biased region" description="Basic and acidic residues" evidence="1">
    <location>
        <begin position="736"/>
        <end position="753"/>
    </location>
</feature>
<evidence type="ECO:0000313" key="3">
    <source>
        <dbReference type="RefSeq" id="XP_002734742.1"/>
    </source>
</evidence>
<reference evidence="3" key="1">
    <citation type="submission" date="2025-08" db="UniProtKB">
        <authorList>
            <consortium name="RefSeq"/>
        </authorList>
    </citation>
    <scope>IDENTIFICATION</scope>
    <source>
        <tissue evidence="3">Testes</tissue>
    </source>
</reference>
<feature type="region of interest" description="Disordered" evidence="1">
    <location>
        <begin position="514"/>
        <end position="574"/>
    </location>
</feature>
<feature type="compositionally biased region" description="Basic and acidic residues" evidence="1">
    <location>
        <begin position="463"/>
        <end position="474"/>
    </location>
</feature>
<protein>
    <submittedName>
        <fullName evidence="3">Flocculation protein FLO11-like</fullName>
    </submittedName>
</protein>
<evidence type="ECO:0000313" key="2">
    <source>
        <dbReference type="Proteomes" id="UP000694865"/>
    </source>
</evidence>
<feature type="region of interest" description="Disordered" evidence="1">
    <location>
        <begin position="611"/>
        <end position="875"/>
    </location>
</feature>
<dbReference type="GeneID" id="100366404"/>
<feature type="compositionally biased region" description="Polar residues" evidence="1">
    <location>
        <begin position="669"/>
        <end position="681"/>
    </location>
</feature>
<evidence type="ECO:0000256" key="1">
    <source>
        <dbReference type="SAM" id="MobiDB-lite"/>
    </source>
</evidence>
<dbReference type="PANTHER" id="PTHR36130">
    <property type="entry name" value="RIKEN CDNA 4933430I17 GENE"/>
    <property type="match status" value="1"/>
</dbReference>
<sequence>MSKTSSYAIRHKLDETSCGPSCQHPECWASNRRIQKHVPRVLTPVANTSRRSHAVADNDYHLDDEDDDFGLPTLKVRNMLDDYGYSEKDRYPSIGNGHLKESHRRSSSLPSIRNLDSLVPPNPPPPTTSPTSSAPESHRSTQSAPPPLKPIIPSIKKVEVHEVFDWEDLRKNWTDTFVASQYYVWCPAKKKVQRRVQKEDASTRTSSRSNRQIKAKNISGDLLPSEMQHHPKKKPSSRRSRKTPSGGQPYTPRTSAKRSTSQQIQMVEIGPVENIEPDGLSELLSLPRDILIEVLQHTKQSDLLSKEKIHSILQKILPQLQFHHDIEAAQPSSPTVQTGHVLQNKKLTLLDSRVKHQPQATDHYHPRALYYMDDHVLGHVSTANIDDQTYDDRELTPVSTAYTDLLTPRRKTPTITVDTIPRITSISTKCLPPLEPGVRPTRPFMYKGTIMPDLTLGPVPSPQRHEPSESDRNETPYTEMEASSIHVTMPTVGSTDRSGLSPLGYYMGSPISMPPGVSAKTTTPPPSEDTDGEEEYPLHALSPSLSTHVPKPPLGTPNTLPKTSQTWKHDENWSPIQPRTPANTPMTSHIHLMATTTQEKPLGTIAEAQSEYMERSTLQGPRSSTVPLMSPSPPPDLLLPQEKSEVTSNSKSPALANSVIPQVSEKSKQSPIQSYHTSAPEMQSPEPWPIVDESDYYNKSPDSSRKSGHSELVAQRLADQQSIEDVAPAPPPPSPEPRDSTSKEVDSTLDKYVNENIDVGKSSTTSKGSLAPLQEEGDEEGDVGDASIVIASKDDDQPPEIELDETDNVVEEKNNAHVETLTTEKTDSRKIDEKQSKDNEEEVCKDDGTTESTQNEAEKNASNNLEGILTATALL</sequence>
<dbReference type="Proteomes" id="UP000694865">
    <property type="component" value="Unplaced"/>
</dbReference>
<accession>A0ABM0GPY1</accession>
<feature type="region of interest" description="Disordered" evidence="1">
    <location>
        <begin position="193"/>
        <end position="263"/>
    </location>
</feature>
<feature type="compositionally biased region" description="Basic residues" evidence="1">
    <location>
        <begin position="230"/>
        <end position="242"/>
    </location>
</feature>
<gene>
    <name evidence="3" type="primary">LOC100366404</name>
</gene>
<organism evidence="2 3">
    <name type="scientific">Saccoglossus kowalevskii</name>
    <name type="common">Acorn worm</name>
    <dbReference type="NCBI Taxonomy" id="10224"/>
    <lineage>
        <taxon>Eukaryota</taxon>
        <taxon>Metazoa</taxon>
        <taxon>Hemichordata</taxon>
        <taxon>Enteropneusta</taxon>
        <taxon>Harrimaniidae</taxon>
        <taxon>Saccoglossus</taxon>
    </lineage>
</organism>
<feature type="compositionally biased region" description="Polar residues" evidence="1">
    <location>
        <begin position="203"/>
        <end position="212"/>
    </location>
</feature>
<dbReference type="PANTHER" id="PTHR36130:SF1">
    <property type="entry name" value="RIKEN CDNA 4933430I17 GENE"/>
    <property type="match status" value="1"/>
</dbReference>
<dbReference type="RefSeq" id="XP_002734742.1">
    <property type="nucleotide sequence ID" value="XM_002734696.2"/>
</dbReference>
<feature type="compositionally biased region" description="Basic and acidic residues" evidence="1">
    <location>
        <begin position="810"/>
        <end position="838"/>
    </location>
</feature>
<name>A0ABM0GPY1_SACKO</name>
<feature type="region of interest" description="Disordered" evidence="1">
    <location>
        <begin position="49"/>
        <end position="71"/>
    </location>
</feature>
<feature type="compositionally biased region" description="Polar residues" evidence="1">
    <location>
        <begin position="850"/>
        <end position="865"/>
    </location>
</feature>
<feature type="compositionally biased region" description="Polar residues" evidence="1">
    <location>
        <begin position="556"/>
        <end position="566"/>
    </location>
</feature>
<feature type="region of interest" description="Disordered" evidence="1">
    <location>
        <begin position="85"/>
        <end position="152"/>
    </location>
</feature>
<feature type="region of interest" description="Disordered" evidence="1">
    <location>
        <begin position="450"/>
        <end position="479"/>
    </location>
</feature>
<proteinExistence type="predicted"/>